<accession>A0A9N7V7C3</accession>
<dbReference type="EMBL" id="CADEAL010003112">
    <property type="protein sequence ID" value="CAB1443469.1"/>
    <property type="molecule type" value="Genomic_DNA"/>
</dbReference>
<reference evidence="1" key="1">
    <citation type="submission" date="2020-03" db="EMBL/GenBank/DDBJ databases">
        <authorList>
            <person name="Weist P."/>
        </authorList>
    </citation>
    <scope>NUCLEOTIDE SEQUENCE</scope>
</reference>
<protein>
    <submittedName>
        <fullName evidence="1">Uncharacterized protein</fullName>
    </submittedName>
</protein>
<comment type="caution">
    <text evidence="1">The sequence shown here is derived from an EMBL/GenBank/DDBJ whole genome shotgun (WGS) entry which is preliminary data.</text>
</comment>
<name>A0A9N7V7C3_PLEPL</name>
<organism evidence="1 2">
    <name type="scientific">Pleuronectes platessa</name>
    <name type="common">European plaice</name>
    <dbReference type="NCBI Taxonomy" id="8262"/>
    <lineage>
        <taxon>Eukaryota</taxon>
        <taxon>Metazoa</taxon>
        <taxon>Chordata</taxon>
        <taxon>Craniata</taxon>
        <taxon>Vertebrata</taxon>
        <taxon>Euteleostomi</taxon>
        <taxon>Actinopterygii</taxon>
        <taxon>Neopterygii</taxon>
        <taxon>Teleostei</taxon>
        <taxon>Neoteleostei</taxon>
        <taxon>Acanthomorphata</taxon>
        <taxon>Carangaria</taxon>
        <taxon>Pleuronectiformes</taxon>
        <taxon>Pleuronectoidei</taxon>
        <taxon>Pleuronectidae</taxon>
        <taxon>Pleuronectes</taxon>
    </lineage>
</organism>
<evidence type="ECO:0000313" key="2">
    <source>
        <dbReference type="Proteomes" id="UP001153269"/>
    </source>
</evidence>
<dbReference type="Proteomes" id="UP001153269">
    <property type="component" value="Unassembled WGS sequence"/>
</dbReference>
<sequence length="155" mass="16904">MSKAQALGCDHYRRLMLRGSCQPRTGGAVDVLAEGWRATAKGEMWKESNNTSELNTAHVSSAYSPGELLVGMDWQDASVENRTGGVWHGFESLESRIQFTFMFLDCGTKLEKLQKLHAGVGANSPDGGSSQLHGPKLRGTSSLLVAEQWKVSKLH</sequence>
<gene>
    <name evidence="1" type="ORF">PLEPLA_LOCUS31185</name>
</gene>
<dbReference type="AlphaFoldDB" id="A0A9N7V7C3"/>
<evidence type="ECO:0000313" key="1">
    <source>
        <dbReference type="EMBL" id="CAB1443469.1"/>
    </source>
</evidence>
<proteinExistence type="predicted"/>
<keyword evidence="2" id="KW-1185">Reference proteome</keyword>